<name>A0AAD1MT27_9MYCO</name>
<evidence type="ECO:0000313" key="3">
    <source>
        <dbReference type="Proteomes" id="UP000466607"/>
    </source>
</evidence>
<proteinExistence type="predicted"/>
<keyword evidence="1" id="KW-0732">Signal</keyword>
<dbReference type="Proteomes" id="UP000466607">
    <property type="component" value="Chromosome"/>
</dbReference>
<feature type="chain" id="PRO_5042131154" description="Secreted protein" evidence="1">
    <location>
        <begin position="32"/>
        <end position="106"/>
    </location>
</feature>
<evidence type="ECO:0000313" key="2">
    <source>
        <dbReference type="EMBL" id="BBY14596.1"/>
    </source>
</evidence>
<evidence type="ECO:0000256" key="1">
    <source>
        <dbReference type="SAM" id="SignalP"/>
    </source>
</evidence>
<gene>
    <name evidence="2" type="ORF">MLIT_01880</name>
</gene>
<accession>A0AAD1MT27</accession>
<dbReference type="EMBL" id="AP022586">
    <property type="protein sequence ID" value="BBY14596.1"/>
    <property type="molecule type" value="Genomic_DNA"/>
</dbReference>
<protein>
    <recommendedName>
        <fullName evidence="4">Secreted protein</fullName>
    </recommendedName>
</protein>
<organism evidence="2 3">
    <name type="scientific">Mycolicibacterium litorale</name>
    <dbReference type="NCBI Taxonomy" id="758802"/>
    <lineage>
        <taxon>Bacteria</taxon>
        <taxon>Bacillati</taxon>
        <taxon>Actinomycetota</taxon>
        <taxon>Actinomycetes</taxon>
        <taxon>Mycobacteriales</taxon>
        <taxon>Mycobacteriaceae</taxon>
        <taxon>Mycolicibacterium</taxon>
    </lineage>
</organism>
<feature type="signal peptide" evidence="1">
    <location>
        <begin position="1"/>
        <end position="31"/>
    </location>
</feature>
<keyword evidence="3" id="KW-1185">Reference proteome</keyword>
<evidence type="ECO:0008006" key="4">
    <source>
        <dbReference type="Google" id="ProtNLM"/>
    </source>
</evidence>
<reference evidence="2 3" key="1">
    <citation type="journal article" date="2019" name="Emerg. Microbes Infect.">
        <title>Comprehensive subspecies identification of 175 nontuberculous mycobacteria species based on 7547 genomic profiles.</title>
        <authorList>
            <person name="Matsumoto Y."/>
            <person name="Kinjo T."/>
            <person name="Motooka D."/>
            <person name="Nabeya D."/>
            <person name="Jung N."/>
            <person name="Uechi K."/>
            <person name="Horii T."/>
            <person name="Iida T."/>
            <person name="Fujita J."/>
            <person name="Nakamura S."/>
        </authorList>
    </citation>
    <scope>NUCLEOTIDE SEQUENCE [LARGE SCALE GENOMIC DNA]</scope>
    <source>
        <strain evidence="2 3">JCM 17423</strain>
    </source>
</reference>
<dbReference type="RefSeq" id="WP_134055541.1">
    <property type="nucleotide sequence ID" value="NZ_AP022586.1"/>
</dbReference>
<dbReference type="AlphaFoldDB" id="A0AAD1MT27"/>
<sequence length="106" mass="10995">MRYLKKTAAGAATVGAFALGAAGFVGGVAQAQPFDPGHICPGPGVNCVVPGNPLPPGLNGAPPPGHLKNVRWIPPVPDAPELPVVWNDDLDQWGVEWGGQFYVYTP</sequence>